<proteinExistence type="predicted"/>
<gene>
    <name evidence="1" type="ORF">DCF17_14815</name>
</gene>
<dbReference type="AlphaFoldDB" id="A0A2W4VZA8"/>
<dbReference type="Proteomes" id="UP000249081">
    <property type="component" value="Unassembled WGS sequence"/>
</dbReference>
<evidence type="ECO:0000313" key="2">
    <source>
        <dbReference type="Proteomes" id="UP000249081"/>
    </source>
</evidence>
<reference evidence="1 2" key="2">
    <citation type="submission" date="2018-06" db="EMBL/GenBank/DDBJ databases">
        <title>Metagenomic assembly of (sub)arctic Cyanobacteria and their associated microbiome from non-axenic cultures.</title>
        <authorList>
            <person name="Baurain D."/>
        </authorList>
    </citation>
    <scope>NUCLEOTIDE SEQUENCE [LARGE SCALE GENOMIC DNA]</scope>
    <source>
        <strain evidence="1">ULC041bin1</strain>
    </source>
</reference>
<accession>A0A2W4VZA8</accession>
<protein>
    <submittedName>
        <fullName evidence="1">Uncharacterized protein</fullName>
    </submittedName>
</protein>
<name>A0A2W4VZA8_9CYAN</name>
<organism evidence="1 2">
    <name type="scientific">Shackletoniella antarctica</name>
    <dbReference type="NCBI Taxonomy" id="268115"/>
    <lineage>
        <taxon>Bacteria</taxon>
        <taxon>Bacillati</taxon>
        <taxon>Cyanobacteriota</taxon>
        <taxon>Cyanophyceae</taxon>
        <taxon>Oculatellales</taxon>
        <taxon>Oculatellaceae</taxon>
        <taxon>Shackletoniella</taxon>
    </lineage>
</organism>
<sequence length="59" mass="6678">MPYSDQQGPKFIPNVYPNIWPSPFAAKALVTLRDECIRVTTEAELSQLFEDVSAYLSQT</sequence>
<comment type="caution">
    <text evidence="1">The sequence shown here is derived from an EMBL/GenBank/DDBJ whole genome shotgun (WGS) entry which is preliminary data.</text>
</comment>
<dbReference type="EMBL" id="QBMN01000106">
    <property type="protein sequence ID" value="PZO38274.1"/>
    <property type="molecule type" value="Genomic_DNA"/>
</dbReference>
<reference evidence="2" key="1">
    <citation type="submission" date="2018-04" db="EMBL/GenBank/DDBJ databases">
        <authorList>
            <person name="Cornet L."/>
        </authorList>
    </citation>
    <scope>NUCLEOTIDE SEQUENCE [LARGE SCALE GENOMIC DNA]</scope>
</reference>
<evidence type="ECO:0000313" key="1">
    <source>
        <dbReference type="EMBL" id="PZO38274.1"/>
    </source>
</evidence>